<keyword evidence="4" id="KW-0175">Coiled coil</keyword>
<dbReference type="InterPro" id="IPR016491">
    <property type="entry name" value="Septin"/>
</dbReference>
<feature type="domain" description="Septin-type G" evidence="5">
    <location>
        <begin position="11"/>
        <end position="286"/>
    </location>
</feature>
<evidence type="ECO:0000256" key="2">
    <source>
        <dbReference type="ARBA" id="ARBA00023134"/>
    </source>
</evidence>
<gene>
    <name evidence="6" type="ORF">FA09DRAFT_328207</name>
</gene>
<dbReference type="GeneID" id="37269226"/>
<evidence type="ECO:0000259" key="5">
    <source>
        <dbReference type="PROSITE" id="PS51719"/>
    </source>
</evidence>
<dbReference type="PROSITE" id="PS51719">
    <property type="entry name" value="G_SEPTIN"/>
    <property type="match status" value="1"/>
</dbReference>
<dbReference type="Gene3D" id="3.40.50.300">
    <property type="entry name" value="P-loop containing nucleotide triphosphate hydrolases"/>
    <property type="match status" value="1"/>
</dbReference>
<dbReference type="STRING" id="58919.A0A316ZGE3"/>
<organism evidence="6 7">
    <name type="scientific">Tilletiopsis washingtonensis</name>
    <dbReference type="NCBI Taxonomy" id="58919"/>
    <lineage>
        <taxon>Eukaryota</taxon>
        <taxon>Fungi</taxon>
        <taxon>Dikarya</taxon>
        <taxon>Basidiomycota</taxon>
        <taxon>Ustilaginomycotina</taxon>
        <taxon>Exobasidiomycetes</taxon>
        <taxon>Entylomatales</taxon>
        <taxon>Entylomatales incertae sedis</taxon>
        <taxon>Tilletiopsis</taxon>
    </lineage>
</organism>
<dbReference type="Pfam" id="PF00735">
    <property type="entry name" value="Septin"/>
    <property type="match status" value="1"/>
</dbReference>
<comment type="similarity">
    <text evidence="3">Belongs to the TRAFAC class TrmE-Era-EngA-EngB-Septin-like GTPase superfamily. Septin GTPase family.</text>
</comment>
<keyword evidence="2 3" id="KW-0342">GTP-binding</keyword>
<dbReference type="PANTHER" id="PTHR18884">
    <property type="entry name" value="SEPTIN"/>
    <property type="match status" value="1"/>
</dbReference>
<sequence length="359" mass="41299">MTSRMRRATKKGVSFCLMVVGASGTGKTTFVNTLCESEVIAHKVSDQADSAHIEEGIRIKPVNVELDEDGMRIGLTIVDTPGFGENIDNEYAFQEIVGFLERQYDDILAEESRIKRNPRFRDNRVHALLYFITPTGHSLREMDIELMRRLSPRVNVIPVIGKADTMTHEERKEFKQRVMEDIEHYGIPVYNFPYDVEEDDEETIADNSELRALMPFAIIGSEEEVVIGGEAVRARTYPWGVVEVDNPKHSDFARLRSALLSTHLTDLKEITHDFLYENYRTEKLSRTVHSDYADASIPGDELANQSVRLKEEQLRKEEDKLREIELKVQREIQEKRQELMAKEESLRNLETRLAAQQDA</sequence>
<dbReference type="CDD" id="cd01850">
    <property type="entry name" value="CDC_Septin"/>
    <property type="match status" value="1"/>
</dbReference>
<evidence type="ECO:0000313" key="7">
    <source>
        <dbReference type="Proteomes" id="UP000245946"/>
    </source>
</evidence>
<dbReference type="InterPro" id="IPR027417">
    <property type="entry name" value="P-loop_NTPase"/>
</dbReference>
<accession>A0A316ZGE3</accession>
<evidence type="ECO:0000256" key="1">
    <source>
        <dbReference type="ARBA" id="ARBA00022741"/>
    </source>
</evidence>
<evidence type="ECO:0000313" key="6">
    <source>
        <dbReference type="EMBL" id="PWO00085.1"/>
    </source>
</evidence>
<dbReference type="Proteomes" id="UP000245946">
    <property type="component" value="Unassembled WGS sequence"/>
</dbReference>
<keyword evidence="7" id="KW-1185">Reference proteome</keyword>
<protein>
    <submittedName>
        <fullName evidence="6">Putative septin 3</fullName>
    </submittedName>
</protein>
<dbReference type="InterPro" id="IPR030379">
    <property type="entry name" value="G_SEPTIN_dom"/>
</dbReference>
<evidence type="ECO:0000256" key="3">
    <source>
        <dbReference type="RuleBase" id="RU004560"/>
    </source>
</evidence>
<evidence type="ECO:0000256" key="4">
    <source>
        <dbReference type="SAM" id="Coils"/>
    </source>
</evidence>
<dbReference type="AlphaFoldDB" id="A0A316ZGE3"/>
<dbReference type="OrthoDB" id="416553at2759"/>
<keyword evidence="1 3" id="KW-0547">Nucleotide-binding</keyword>
<dbReference type="RefSeq" id="XP_025600363.1">
    <property type="nucleotide sequence ID" value="XM_025741682.1"/>
</dbReference>
<dbReference type="GO" id="GO:0032156">
    <property type="term" value="C:septin cytoskeleton"/>
    <property type="evidence" value="ECO:0007669"/>
    <property type="project" value="UniProtKB-ARBA"/>
</dbReference>
<dbReference type="SUPFAM" id="SSF52540">
    <property type="entry name" value="P-loop containing nucleoside triphosphate hydrolases"/>
    <property type="match status" value="1"/>
</dbReference>
<reference evidence="6 7" key="1">
    <citation type="journal article" date="2018" name="Mol. Biol. Evol.">
        <title>Broad Genomic Sampling Reveals a Smut Pathogenic Ancestry of the Fungal Clade Ustilaginomycotina.</title>
        <authorList>
            <person name="Kijpornyongpan T."/>
            <person name="Mondo S.J."/>
            <person name="Barry K."/>
            <person name="Sandor L."/>
            <person name="Lee J."/>
            <person name="Lipzen A."/>
            <person name="Pangilinan J."/>
            <person name="LaButti K."/>
            <person name="Hainaut M."/>
            <person name="Henrissat B."/>
            <person name="Grigoriev I.V."/>
            <person name="Spatafora J.W."/>
            <person name="Aime M.C."/>
        </authorList>
    </citation>
    <scope>NUCLEOTIDE SEQUENCE [LARGE SCALE GENOMIC DNA]</scope>
    <source>
        <strain evidence="6 7">MCA 4186</strain>
    </source>
</reference>
<dbReference type="FunFam" id="3.40.50.300:FF:000328">
    <property type="entry name" value="Septin spn3"/>
    <property type="match status" value="1"/>
</dbReference>
<dbReference type="GO" id="GO:0005938">
    <property type="term" value="C:cell cortex"/>
    <property type="evidence" value="ECO:0007669"/>
    <property type="project" value="UniProtKB-ARBA"/>
</dbReference>
<proteinExistence type="inferred from homology"/>
<dbReference type="PIRSF" id="PIRSF006698">
    <property type="entry name" value="Septin"/>
    <property type="match status" value="1"/>
</dbReference>
<name>A0A316ZGE3_9BASI</name>
<feature type="coiled-coil region" evidence="4">
    <location>
        <begin position="307"/>
        <end position="359"/>
    </location>
</feature>
<dbReference type="EMBL" id="KZ819286">
    <property type="protein sequence ID" value="PWO00085.1"/>
    <property type="molecule type" value="Genomic_DNA"/>
</dbReference>
<dbReference type="GO" id="GO:0005525">
    <property type="term" value="F:GTP binding"/>
    <property type="evidence" value="ECO:0007669"/>
    <property type="project" value="UniProtKB-KW"/>
</dbReference>